<evidence type="ECO:0000313" key="2">
    <source>
        <dbReference type="Proteomes" id="UP001156441"/>
    </source>
</evidence>
<accession>A0ABT2J6Q5</accession>
<proteinExistence type="predicted"/>
<dbReference type="EMBL" id="JAFFZE010000009">
    <property type="protein sequence ID" value="MCT2583456.1"/>
    <property type="molecule type" value="Genomic_DNA"/>
</dbReference>
<dbReference type="InterPro" id="IPR025591">
    <property type="entry name" value="RloB"/>
</dbReference>
<comment type="caution">
    <text evidence="1">The sequence shown here is derived from an EMBL/GenBank/DDBJ whole genome shotgun (WGS) entry which is preliminary data.</text>
</comment>
<sequence>MGARRTRAKDLRRRTATRPERKTVVVFCEGEASEPDYLRALKRLPSVRDNTSINVEIAPEQGVPLTLVRCAIDRSNDDEVDECWCVFDVEWPKQHPNLMRAIRLAQEHGIRLAISNPCFELWLILHLEDQTAFLDTAAAERLSRKLDGRSGKRIDGDRYVCLRDTAKERAARLARRHERNGTAFPQDNPASSMHELLAAIEP</sequence>
<name>A0ABT2J6Q5_9PSEU</name>
<dbReference type="Proteomes" id="UP001156441">
    <property type="component" value="Unassembled WGS sequence"/>
</dbReference>
<protein>
    <submittedName>
        <fullName evidence="1">RloB domain-containing protein</fullName>
    </submittedName>
</protein>
<evidence type="ECO:0000313" key="1">
    <source>
        <dbReference type="EMBL" id="MCT2583456.1"/>
    </source>
</evidence>
<organism evidence="1 2">
    <name type="scientific">Actinophytocola gossypii</name>
    <dbReference type="NCBI Taxonomy" id="2812003"/>
    <lineage>
        <taxon>Bacteria</taxon>
        <taxon>Bacillati</taxon>
        <taxon>Actinomycetota</taxon>
        <taxon>Actinomycetes</taxon>
        <taxon>Pseudonocardiales</taxon>
        <taxon>Pseudonocardiaceae</taxon>
    </lineage>
</organism>
<dbReference type="Pfam" id="PF13707">
    <property type="entry name" value="RloB"/>
    <property type="match status" value="1"/>
</dbReference>
<reference evidence="1 2" key="1">
    <citation type="submission" date="2021-02" db="EMBL/GenBank/DDBJ databases">
        <title>Actinophytocola xerophila sp. nov., isolated from soil of cotton cropping field.</title>
        <authorList>
            <person name="Huang R."/>
            <person name="Chen X."/>
            <person name="Ge X."/>
            <person name="Liu W."/>
        </authorList>
    </citation>
    <scope>NUCLEOTIDE SEQUENCE [LARGE SCALE GENOMIC DNA]</scope>
    <source>
        <strain evidence="1 2">S1-96</strain>
    </source>
</reference>
<keyword evidence="2" id="KW-1185">Reference proteome</keyword>
<gene>
    <name evidence="1" type="ORF">JT362_10045</name>
</gene>